<dbReference type="Gene3D" id="3.30.70.120">
    <property type="match status" value="1"/>
</dbReference>
<protein>
    <submittedName>
        <fullName evidence="2">Divalent-cation tolerance protein CutA</fullName>
    </submittedName>
</protein>
<dbReference type="GO" id="GO:0005507">
    <property type="term" value="F:copper ion binding"/>
    <property type="evidence" value="ECO:0007669"/>
    <property type="project" value="TreeGrafter"/>
</dbReference>
<dbReference type="STRING" id="1912961.BU204_29040"/>
<evidence type="ECO:0000313" key="2">
    <source>
        <dbReference type="EMBL" id="OLF12564.1"/>
    </source>
</evidence>
<comment type="similarity">
    <text evidence="1">Belongs to the CutA family.</text>
</comment>
<dbReference type="InterPro" id="IPR004323">
    <property type="entry name" value="Ion_tolerance_CutA"/>
</dbReference>
<accession>A0A1Q8CDW0</accession>
<reference evidence="2 3" key="1">
    <citation type="submission" date="2016-12" db="EMBL/GenBank/DDBJ databases">
        <title>The draft genome sequence of Actinophytocola sp. 11-183.</title>
        <authorList>
            <person name="Wang W."/>
            <person name="Yuan L."/>
        </authorList>
    </citation>
    <scope>NUCLEOTIDE SEQUENCE [LARGE SCALE GENOMIC DNA]</scope>
    <source>
        <strain evidence="2 3">11-183</strain>
    </source>
</reference>
<dbReference type="Pfam" id="PF03091">
    <property type="entry name" value="CutA1"/>
    <property type="match status" value="1"/>
</dbReference>
<dbReference type="PANTHER" id="PTHR23419:SF8">
    <property type="entry name" value="FI09726P"/>
    <property type="match status" value="1"/>
</dbReference>
<evidence type="ECO:0000313" key="3">
    <source>
        <dbReference type="Proteomes" id="UP000185596"/>
    </source>
</evidence>
<comment type="caution">
    <text evidence="2">The sequence shown here is derived from an EMBL/GenBank/DDBJ whole genome shotgun (WGS) entry which is preliminary data.</text>
</comment>
<dbReference type="EMBL" id="MSIE01000060">
    <property type="protein sequence ID" value="OLF12564.1"/>
    <property type="molecule type" value="Genomic_DNA"/>
</dbReference>
<sequence>MPWYPSDLAGEGCCEIVVTAPSFEWLAGFTKKLVDERFVACGQIIREIRSIYWWDGAVRHGTEARVALHTRRTLVPEIVALTEELHPYETPCVVVTPLVGGSPAYLDWVEEETREPAQPR</sequence>
<evidence type="ECO:0000256" key="1">
    <source>
        <dbReference type="ARBA" id="ARBA00010169"/>
    </source>
</evidence>
<dbReference type="PANTHER" id="PTHR23419">
    <property type="entry name" value="DIVALENT CATION TOLERANCE CUTA-RELATED"/>
    <property type="match status" value="1"/>
</dbReference>
<dbReference type="InterPro" id="IPR011322">
    <property type="entry name" value="N-reg_PII-like_a/b"/>
</dbReference>
<dbReference type="Proteomes" id="UP000185596">
    <property type="component" value="Unassembled WGS sequence"/>
</dbReference>
<keyword evidence="3" id="KW-1185">Reference proteome</keyword>
<dbReference type="InterPro" id="IPR015867">
    <property type="entry name" value="N-reg_PII/ATP_PRibTrfase_C"/>
</dbReference>
<proteinExistence type="inferred from homology"/>
<name>A0A1Q8CDW0_9PSEU</name>
<gene>
    <name evidence="2" type="ORF">BU204_29040</name>
</gene>
<dbReference type="SUPFAM" id="SSF54913">
    <property type="entry name" value="GlnB-like"/>
    <property type="match status" value="1"/>
</dbReference>
<organism evidence="2 3">
    <name type="scientific">Actinophytocola xanthii</name>
    <dbReference type="NCBI Taxonomy" id="1912961"/>
    <lineage>
        <taxon>Bacteria</taxon>
        <taxon>Bacillati</taxon>
        <taxon>Actinomycetota</taxon>
        <taxon>Actinomycetes</taxon>
        <taxon>Pseudonocardiales</taxon>
        <taxon>Pseudonocardiaceae</taxon>
    </lineage>
</organism>
<dbReference type="AlphaFoldDB" id="A0A1Q8CDW0"/>
<dbReference type="GO" id="GO:0010038">
    <property type="term" value="P:response to metal ion"/>
    <property type="evidence" value="ECO:0007669"/>
    <property type="project" value="InterPro"/>
</dbReference>